<dbReference type="PROSITE" id="PS50977">
    <property type="entry name" value="HTH_TETR_2"/>
    <property type="match status" value="1"/>
</dbReference>
<evidence type="ECO:0000256" key="4">
    <source>
        <dbReference type="ARBA" id="ARBA00023163"/>
    </source>
</evidence>
<dbReference type="AlphaFoldDB" id="A0A348WCW9"/>
<sequence length="216" mass="24282">MDQETDKTLTAREISRERHARKLIEAAQDAICAYGVRGATIARIQEFSGLSRGMINARFDSKERLLEAAIRDMSAAYTGRWQRALAAAGDDPVSRLRALIRADFSPEVLNERHVTLWFAFRAEAKPRDEYLSYITTREEPITSIVTGLCVELAKATGRGPDEGRRAATLLMAALEGFWADFHLYPQDFDRDASAQLAWDLLARFFPERISGQITDA</sequence>
<name>A0A348WCW9_9RHOB</name>
<evidence type="ECO:0000259" key="6">
    <source>
        <dbReference type="PROSITE" id="PS50977"/>
    </source>
</evidence>
<dbReference type="GO" id="GO:0003700">
    <property type="term" value="F:DNA-binding transcription factor activity"/>
    <property type="evidence" value="ECO:0007669"/>
    <property type="project" value="TreeGrafter"/>
</dbReference>
<dbReference type="EMBL" id="DMVW01000103">
    <property type="protein sequence ID" value="HAR52381.1"/>
    <property type="molecule type" value="Genomic_DNA"/>
</dbReference>
<evidence type="ECO:0000313" key="7">
    <source>
        <dbReference type="EMBL" id="HAR52381.1"/>
    </source>
</evidence>
<dbReference type="PROSITE" id="PS01081">
    <property type="entry name" value="HTH_TETR_1"/>
    <property type="match status" value="1"/>
</dbReference>
<proteinExistence type="predicted"/>
<dbReference type="Proteomes" id="UP000264719">
    <property type="component" value="Unassembled WGS sequence"/>
</dbReference>
<dbReference type="InterPro" id="IPR050109">
    <property type="entry name" value="HTH-type_TetR-like_transc_reg"/>
</dbReference>
<dbReference type="Pfam" id="PF13977">
    <property type="entry name" value="TetR_C_6"/>
    <property type="match status" value="1"/>
</dbReference>
<dbReference type="InterPro" id="IPR039538">
    <property type="entry name" value="BetI_C"/>
</dbReference>
<dbReference type="SUPFAM" id="SSF46689">
    <property type="entry name" value="Homeodomain-like"/>
    <property type="match status" value="1"/>
</dbReference>
<evidence type="ECO:0000256" key="2">
    <source>
        <dbReference type="ARBA" id="ARBA00023015"/>
    </source>
</evidence>
<dbReference type="Pfam" id="PF00440">
    <property type="entry name" value="TetR_N"/>
    <property type="match status" value="1"/>
</dbReference>
<dbReference type="InterPro" id="IPR023772">
    <property type="entry name" value="DNA-bd_HTH_TetR-type_CS"/>
</dbReference>
<comment type="caution">
    <text evidence="7">The sequence shown here is derived from an EMBL/GenBank/DDBJ whole genome shotgun (WGS) entry which is preliminary data.</text>
</comment>
<keyword evidence="3 5" id="KW-0238">DNA-binding</keyword>
<dbReference type="Gene3D" id="1.10.357.10">
    <property type="entry name" value="Tetracycline Repressor, domain 2"/>
    <property type="match status" value="1"/>
</dbReference>
<keyword evidence="4" id="KW-0804">Transcription</keyword>
<dbReference type="InterPro" id="IPR009057">
    <property type="entry name" value="Homeodomain-like_sf"/>
</dbReference>
<evidence type="ECO:0000313" key="8">
    <source>
        <dbReference type="Proteomes" id="UP000264719"/>
    </source>
</evidence>
<evidence type="ECO:0000256" key="5">
    <source>
        <dbReference type="PROSITE-ProRule" id="PRU00335"/>
    </source>
</evidence>
<evidence type="ECO:0000256" key="3">
    <source>
        <dbReference type="ARBA" id="ARBA00023125"/>
    </source>
</evidence>
<dbReference type="SUPFAM" id="SSF48498">
    <property type="entry name" value="Tetracyclin repressor-like, C-terminal domain"/>
    <property type="match status" value="1"/>
</dbReference>
<dbReference type="InterPro" id="IPR036271">
    <property type="entry name" value="Tet_transcr_reg_TetR-rel_C_sf"/>
</dbReference>
<dbReference type="GO" id="GO:0000976">
    <property type="term" value="F:transcription cis-regulatory region binding"/>
    <property type="evidence" value="ECO:0007669"/>
    <property type="project" value="TreeGrafter"/>
</dbReference>
<dbReference type="InterPro" id="IPR001647">
    <property type="entry name" value="HTH_TetR"/>
</dbReference>
<dbReference type="PANTHER" id="PTHR30055:SF234">
    <property type="entry name" value="HTH-TYPE TRANSCRIPTIONAL REGULATOR BETI"/>
    <property type="match status" value="1"/>
</dbReference>
<dbReference type="PANTHER" id="PTHR30055">
    <property type="entry name" value="HTH-TYPE TRANSCRIPTIONAL REGULATOR RUTR"/>
    <property type="match status" value="1"/>
</dbReference>
<organism evidence="7 8">
    <name type="scientific">Roseovarius nubinhibens</name>
    <dbReference type="NCBI Taxonomy" id="314263"/>
    <lineage>
        <taxon>Bacteria</taxon>
        <taxon>Pseudomonadati</taxon>
        <taxon>Pseudomonadota</taxon>
        <taxon>Alphaproteobacteria</taxon>
        <taxon>Rhodobacterales</taxon>
        <taxon>Roseobacteraceae</taxon>
        <taxon>Roseovarius</taxon>
    </lineage>
</organism>
<evidence type="ECO:0000256" key="1">
    <source>
        <dbReference type="ARBA" id="ARBA00022491"/>
    </source>
</evidence>
<accession>A0A348WCW9</accession>
<dbReference type="RefSeq" id="WP_339855264.1">
    <property type="nucleotide sequence ID" value="NZ_CAXAXR010000018.1"/>
</dbReference>
<protein>
    <recommendedName>
        <fullName evidence="6">HTH tetR-type domain-containing protein</fullName>
    </recommendedName>
</protein>
<feature type="DNA-binding region" description="H-T-H motif" evidence="5">
    <location>
        <begin position="40"/>
        <end position="59"/>
    </location>
</feature>
<gene>
    <name evidence="7" type="ORF">DCS45_10985</name>
</gene>
<keyword evidence="1" id="KW-0678">Repressor</keyword>
<feature type="domain" description="HTH tetR-type" evidence="6">
    <location>
        <begin position="17"/>
        <end position="77"/>
    </location>
</feature>
<reference evidence="7 8" key="1">
    <citation type="journal article" date="2018" name="Nat. Biotechnol.">
        <title>A standardized bacterial taxonomy based on genome phylogeny substantially revises the tree of life.</title>
        <authorList>
            <person name="Parks D.H."/>
            <person name="Chuvochina M."/>
            <person name="Waite D.W."/>
            <person name="Rinke C."/>
            <person name="Skarshewski A."/>
            <person name="Chaumeil P.A."/>
            <person name="Hugenholtz P."/>
        </authorList>
    </citation>
    <scope>NUCLEOTIDE SEQUENCE [LARGE SCALE GENOMIC DNA]</scope>
    <source>
        <strain evidence="7">UBA9169</strain>
    </source>
</reference>
<keyword evidence="2" id="KW-0805">Transcription regulation</keyword>